<feature type="compositionally biased region" description="Low complexity" evidence="1">
    <location>
        <begin position="103"/>
        <end position="113"/>
    </location>
</feature>
<gene>
    <name evidence="2" type="ORF">PAPOLLO_LOCUS5914</name>
</gene>
<protein>
    <submittedName>
        <fullName evidence="2">(apollo) hypothetical protein</fullName>
    </submittedName>
</protein>
<dbReference type="AlphaFoldDB" id="A0A8S3WGF2"/>
<feature type="compositionally biased region" description="Basic and acidic residues" evidence="1">
    <location>
        <begin position="33"/>
        <end position="45"/>
    </location>
</feature>
<dbReference type="Proteomes" id="UP000691718">
    <property type="component" value="Unassembled WGS sequence"/>
</dbReference>
<name>A0A8S3WGF2_PARAO</name>
<comment type="caution">
    <text evidence="2">The sequence shown here is derived from an EMBL/GenBank/DDBJ whole genome shotgun (WGS) entry which is preliminary data.</text>
</comment>
<keyword evidence="3" id="KW-1185">Reference proteome</keyword>
<proteinExistence type="predicted"/>
<feature type="compositionally biased region" description="Low complexity" evidence="1">
    <location>
        <begin position="11"/>
        <end position="22"/>
    </location>
</feature>
<dbReference type="EMBL" id="CAJQZP010000366">
    <property type="protein sequence ID" value="CAG4958298.1"/>
    <property type="molecule type" value="Genomic_DNA"/>
</dbReference>
<feature type="region of interest" description="Disordered" evidence="1">
    <location>
        <begin position="1"/>
        <end position="75"/>
    </location>
</feature>
<accession>A0A8S3WGF2</accession>
<feature type="compositionally biased region" description="Polar residues" evidence="1">
    <location>
        <begin position="52"/>
        <end position="61"/>
    </location>
</feature>
<evidence type="ECO:0000313" key="2">
    <source>
        <dbReference type="EMBL" id="CAG4958298.1"/>
    </source>
</evidence>
<feature type="compositionally biased region" description="Basic and acidic residues" evidence="1">
    <location>
        <begin position="124"/>
        <end position="136"/>
    </location>
</feature>
<feature type="region of interest" description="Disordered" evidence="1">
    <location>
        <begin position="96"/>
        <end position="169"/>
    </location>
</feature>
<feature type="compositionally biased region" description="Polar residues" evidence="1">
    <location>
        <begin position="143"/>
        <end position="152"/>
    </location>
</feature>
<reference evidence="2" key="1">
    <citation type="submission" date="2021-04" db="EMBL/GenBank/DDBJ databases">
        <authorList>
            <person name="Tunstrom K."/>
        </authorList>
    </citation>
    <scope>NUCLEOTIDE SEQUENCE</scope>
</reference>
<evidence type="ECO:0000256" key="1">
    <source>
        <dbReference type="SAM" id="MobiDB-lite"/>
    </source>
</evidence>
<organism evidence="2 3">
    <name type="scientific">Parnassius apollo</name>
    <name type="common">Apollo butterfly</name>
    <name type="synonym">Papilio apollo</name>
    <dbReference type="NCBI Taxonomy" id="110799"/>
    <lineage>
        <taxon>Eukaryota</taxon>
        <taxon>Metazoa</taxon>
        <taxon>Ecdysozoa</taxon>
        <taxon>Arthropoda</taxon>
        <taxon>Hexapoda</taxon>
        <taxon>Insecta</taxon>
        <taxon>Pterygota</taxon>
        <taxon>Neoptera</taxon>
        <taxon>Endopterygota</taxon>
        <taxon>Lepidoptera</taxon>
        <taxon>Glossata</taxon>
        <taxon>Ditrysia</taxon>
        <taxon>Papilionoidea</taxon>
        <taxon>Papilionidae</taxon>
        <taxon>Parnassiinae</taxon>
        <taxon>Parnassini</taxon>
        <taxon>Parnassius</taxon>
        <taxon>Parnassius</taxon>
    </lineage>
</organism>
<evidence type="ECO:0000313" key="3">
    <source>
        <dbReference type="Proteomes" id="UP000691718"/>
    </source>
</evidence>
<sequence length="169" mass="18248">MKDLGMASGQSPTTPEPMLEPELIPESEPTLEPESRPETRAEKPLEPLALEATSTEQNPNGPSSEPELDPELLEALGVEDADHPELSLIVHMKDLGMASGQSPTTPEPMLEPELIPEPEPTLELESRPETRAEKPLEPLALEATSTEQNPNGPSSEPELDPELLEALGK</sequence>